<dbReference type="InterPro" id="IPR012454">
    <property type="entry name" value="DUF1659"/>
</dbReference>
<name>A0A0D8I6V3_9CLOT</name>
<dbReference type="STRING" id="84022.CACET_c02470"/>
<dbReference type="EMBL" id="CP009687">
    <property type="protein sequence ID" value="AKL93763.1"/>
    <property type="molecule type" value="Genomic_DNA"/>
</dbReference>
<protein>
    <recommendedName>
        <fullName evidence="1">DUF1659 domain-containing protein</fullName>
    </recommendedName>
</protein>
<dbReference type="PATRIC" id="fig|84022.5.peg.1994"/>
<dbReference type="Proteomes" id="UP000035704">
    <property type="component" value="Chromosome"/>
</dbReference>
<keyword evidence="3" id="KW-1185">Reference proteome</keyword>
<proteinExistence type="predicted"/>
<evidence type="ECO:0000259" key="1">
    <source>
        <dbReference type="Pfam" id="PF07872"/>
    </source>
</evidence>
<dbReference type="AlphaFoldDB" id="A0A0D8I6V3"/>
<evidence type="ECO:0000313" key="2">
    <source>
        <dbReference type="EMBL" id="AKL93763.1"/>
    </source>
</evidence>
<dbReference type="OrthoDB" id="1954703at2"/>
<evidence type="ECO:0000313" key="3">
    <source>
        <dbReference type="Proteomes" id="UP000035704"/>
    </source>
</evidence>
<reference evidence="2 3" key="1">
    <citation type="submission" date="2014-10" db="EMBL/GenBank/DDBJ databases">
        <title>Genome sequence of Clostridium aceticum DSM 1496.</title>
        <authorList>
            <person name="Poehlein A."/>
            <person name="Schiel-Bengelsdorf B."/>
            <person name="Gottschalk G."/>
            <person name="Duerre P."/>
            <person name="Daniel R."/>
        </authorList>
    </citation>
    <scope>NUCLEOTIDE SEQUENCE [LARGE SCALE GENOMIC DNA]</scope>
    <source>
        <strain evidence="2 3">DSM 1496</strain>
    </source>
</reference>
<gene>
    <name evidence="2" type="ORF">CACET_c02470</name>
</gene>
<dbReference type="Pfam" id="PF07872">
    <property type="entry name" value="DUF1659"/>
    <property type="match status" value="1"/>
</dbReference>
<dbReference type="KEGG" id="cace:CACET_c02470"/>
<accession>A0A0D8I6V3</accession>
<organism evidence="2 3">
    <name type="scientific">Clostridium aceticum</name>
    <dbReference type="NCBI Taxonomy" id="84022"/>
    <lineage>
        <taxon>Bacteria</taxon>
        <taxon>Bacillati</taxon>
        <taxon>Bacillota</taxon>
        <taxon>Clostridia</taxon>
        <taxon>Eubacteriales</taxon>
        <taxon>Clostridiaceae</taxon>
        <taxon>Clostridium</taxon>
    </lineage>
</organism>
<dbReference type="RefSeq" id="WP_044826091.1">
    <property type="nucleotide sequence ID" value="NZ_CP009687.1"/>
</dbReference>
<feature type="domain" description="DUF1659" evidence="1">
    <location>
        <begin position="7"/>
        <end position="73"/>
    </location>
</feature>
<sequence length="74" mass="8404">MPVRIKEQSSRVRLQLVDSRDDQGREKLSSISYSNIKADVSDEAVFNLSAQLIGLQEKEVKSIVRIVETELVEE</sequence>